<keyword evidence="11" id="KW-1185">Reference proteome</keyword>
<keyword evidence="5 8" id="KW-0659">Purine metabolism</keyword>
<comment type="catalytic activity">
    <reaction evidence="1 8">
        <text>5-hydroxyisourate + H2O = 5-hydroxy-2-oxo-4-ureido-2,5-dihydro-1H-imidazole-5-carboxylate + H(+)</text>
        <dbReference type="Rhea" id="RHEA:23736"/>
        <dbReference type="ChEBI" id="CHEBI:15377"/>
        <dbReference type="ChEBI" id="CHEBI:15378"/>
        <dbReference type="ChEBI" id="CHEBI:18072"/>
        <dbReference type="ChEBI" id="CHEBI:58639"/>
        <dbReference type="EC" id="3.5.2.17"/>
    </reaction>
</comment>
<evidence type="ECO:0000313" key="11">
    <source>
        <dbReference type="Proteomes" id="UP001139150"/>
    </source>
</evidence>
<comment type="function">
    <text evidence="2">Catalyzes the hydrolysis of 5-hydroxyisourate (HIU) to 2-oxo-4-hydroxy-4-carboxy-5-ureidoimidazoline (OHCU).</text>
</comment>
<evidence type="ECO:0000256" key="8">
    <source>
        <dbReference type="RuleBase" id="RU361270"/>
    </source>
</evidence>
<dbReference type="Gene3D" id="2.60.40.180">
    <property type="entry name" value="Transthyretin/hydroxyisourate hydrolase domain"/>
    <property type="match status" value="1"/>
</dbReference>
<dbReference type="Proteomes" id="UP001139150">
    <property type="component" value="Unassembled WGS sequence"/>
</dbReference>
<reference evidence="10" key="1">
    <citation type="submission" date="2022-02" db="EMBL/GenBank/DDBJ databases">
        <title>Halalkalibacter sp. nov. isolated from Lonar Lake, India.</title>
        <authorList>
            <person name="Joshi A."/>
            <person name="Thite S."/>
            <person name="Lodha T."/>
        </authorList>
    </citation>
    <scope>NUCLEOTIDE SEQUENCE</scope>
    <source>
        <strain evidence="10">MEB205</strain>
    </source>
</reference>
<evidence type="ECO:0000256" key="1">
    <source>
        <dbReference type="ARBA" id="ARBA00001043"/>
    </source>
</evidence>
<sequence length="116" mass="13308">MGKLTTHVLDLSTGKPAQNVAIELWKRNNDNQFVRIGQSRTNLDGRVSEPLLEGKEMKGTYQIQFKVGDYYRTNKLEQESYFLEIVPIQFSITKENEHYHVPLLIAPGGYSTYRGS</sequence>
<dbReference type="InterPro" id="IPR023419">
    <property type="entry name" value="Transthyretin_CS"/>
</dbReference>
<dbReference type="InterPro" id="IPR023418">
    <property type="entry name" value="Thyroxine_BS"/>
</dbReference>
<evidence type="ECO:0000256" key="2">
    <source>
        <dbReference type="ARBA" id="ARBA00002704"/>
    </source>
</evidence>
<dbReference type="InterPro" id="IPR036817">
    <property type="entry name" value="Transthyretin/HIU_hydrolase_sf"/>
</dbReference>
<feature type="binding site" evidence="7">
    <location>
        <position position="46"/>
    </location>
    <ligand>
        <name>substrate</name>
    </ligand>
</feature>
<dbReference type="PROSITE" id="PS00769">
    <property type="entry name" value="TRANSTHYRETIN_2"/>
    <property type="match status" value="1"/>
</dbReference>
<dbReference type="SUPFAM" id="SSF49472">
    <property type="entry name" value="Transthyretin (synonym: prealbumin)"/>
    <property type="match status" value="1"/>
</dbReference>
<evidence type="ECO:0000259" key="9">
    <source>
        <dbReference type="Pfam" id="PF00576"/>
    </source>
</evidence>
<protein>
    <recommendedName>
        <fullName evidence="8">5-hydroxyisourate hydrolase</fullName>
        <shortName evidence="8">HIU hydrolase</shortName>
        <shortName evidence="8">HIUHase</shortName>
        <ecNumber evidence="8">3.5.2.17</ecNumber>
    </recommendedName>
</protein>
<gene>
    <name evidence="10" type="primary">uraH</name>
    <name evidence="10" type="ORF">MF646_11350</name>
</gene>
<feature type="domain" description="Transthyretin/hydroxyisourate hydrolase" evidence="9">
    <location>
        <begin position="4"/>
        <end position="115"/>
    </location>
</feature>
<proteinExistence type="inferred from homology"/>
<dbReference type="Pfam" id="PF00576">
    <property type="entry name" value="Transthyretin"/>
    <property type="match status" value="1"/>
</dbReference>
<feature type="binding site" evidence="7">
    <location>
        <position position="113"/>
    </location>
    <ligand>
        <name>substrate</name>
    </ligand>
</feature>
<dbReference type="PROSITE" id="PS00768">
    <property type="entry name" value="TRANSTHYRETIN_1"/>
    <property type="match status" value="1"/>
</dbReference>
<dbReference type="AlphaFoldDB" id="A0A9X2I6F3"/>
<evidence type="ECO:0000256" key="5">
    <source>
        <dbReference type="ARBA" id="ARBA00022631"/>
    </source>
</evidence>
<evidence type="ECO:0000256" key="7">
    <source>
        <dbReference type="PIRSR" id="PIRSR600895-51"/>
    </source>
</evidence>
<dbReference type="CDD" id="cd05822">
    <property type="entry name" value="TLP_HIUase"/>
    <property type="match status" value="1"/>
</dbReference>
<dbReference type="InterPro" id="IPR000895">
    <property type="entry name" value="Transthyretin/HIU_hydrolase"/>
</dbReference>
<evidence type="ECO:0000256" key="6">
    <source>
        <dbReference type="ARBA" id="ARBA00022801"/>
    </source>
</evidence>
<dbReference type="NCBIfam" id="TIGR02962">
    <property type="entry name" value="hdxy_isourate"/>
    <property type="match status" value="1"/>
</dbReference>
<name>A0A9X2I6F3_9BACI</name>
<comment type="caution">
    <text evidence="10">The sequence shown here is derived from an EMBL/GenBank/DDBJ whole genome shotgun (WGS) entry which is preliminary data.</text>
</comment>
<dbReference type="InterPro" id="IPR023416">
    <property type="entry name" value="Transthyretin/HIU_hydrolase_d"/>
</dbReference>
<feature type="binding site" evidence="7">
    <location>
        <position position="7"/>
    </location>
    <ligand>
        <name>substrate</name>
    </ligand>
</feature>
<evidence type="ECO:0000256" key="4">
    <source>
        <dbReference type="ARBA" id="ARBA00011881"/>
    </source>
</evidence>
<accession>A0A9X2I6F3</accession>
<evidence type="ECO:0000313" key="10">
    <source>
        <dbReference type="EMBL" id="MCL7747714.1"/>
    </source>
</evidence>
<dbReference type="EMBL" id="JAKRYL010000010">
    <property type="protein sequence ID" value="MCL7747714.1"/>
    <property type="molecule type" value="Genomic_DNA"/>
</dbReference>
<dbReference type="RefSeq" id="WP_250096653.1">
    <property type="nucleotide sequence ID" value="NZ_JAKRYL010000010.1"/>
</dbReference>
<dbReference type="InterPro" id="IPR014306">
    <property type="entry name" value="Hydroxyisourate_hydrolase"/>
</dbReference>
<comment type="subunit">
    <text evidence="4 8">Homotetramer.</text>
</comment>
<dbReference type="EC" id="3.5.2.17" evidence="8"/>
<dbReference type="PRINTS" id="PR00189">
    <property type="entry name" value="TRNSTHYRETIN"/>
</dbReference>
<dbReference type="PANTHER" id="PTHR10395:SF7">
    <property type="entry name" value="5-HYDROXYISOURATE HYDROLASE"/>
    <property type="match status" value="1"/>
</dbReference>
<dbReference type="PANTHER" id="PTHR10395">
    <property type="entry name" value="URICASE AND TRANSTHYRETIN-RELATED"/>
    <property type="match status" value="1"/>
</dbReference>
<evidence type="ECO:0000256" key="3">
    <source>
        <dbReference type="ARBA" id="ARBA00009850"/>
    </source>
</evidence>
<dbReference type="GO" id="GO:0006144">
    <property type="term" value="P:purine nucleobase metabolic process"/>
    <property type="evidence" value="ECO:0007669"/>
    <property type="project" value="UniProtKB-KW"/>
</dbReference>
<comment type="similarity">
    <text evidence="3 8">Belongs to the transthyretin family. 5-hydroxyisourate hydrolase subfamily.</text>
</comment>
<organism evidence="10 11">
    <name type="scientific">Halalkalibacter alkaliphilus</name>
    <dbReference type="NCBI Taxonomy" id="2917993"/>
    <lineage>
        <taxon>Bacteria</taxon>
        <taxon>Bacillati</taxon>
        <taxon>Bacillota</taxon>
        <taxon>Bacilli</taxon>
        <taxon>Bacillales</taxon>
        <taxon>Bacillaceae</taxon>
        <taxon>Halalkalibacter</taxon>
    </lineage>
</organism>
<keyword evidence="6 8" id="KW-0378">Hydrolase</keyword>
<dbReference type="GO" id="GO:0033971">
    <property type="term" value="F:hydroxyisourate hydrolase activity"/>
    <property type="evidence" value="ECO:0007669"/>
    <property type="project" value="UniProtKB-EC"/>
</dbReference>